<proteinExistence type="predicted"/>
<gene>
    <name evidence="1" type="ORF">BT63DRAFT_416841</name>
</gene>
<protein>
    <submittedName>
        <fullName evidence="1">Uncharacterized protein</fullName>
    </submittedName>
</protein>
<dbReference type="AlphaFoldDB" id="A0A6A6U0Y4"/>
<evidence type="ECO:0000313" key="2">
    <source>
        <dbReference type="Proteomes" id="UP000799302"/>
    </source>
</evidence>
<accession>A0A6A6U0Y4</accession>
<keyword evidence="2" id="KW-1185">Reference proteome</keyword>
<organism evidence="1 2">
    <name type="scientific">Microthyrium microscopicum</name>
    <dbReference type="NCBI Taxonomy" id="703497"/>
    <lineage>
        <taxon>Eukaryota</taxon>
        <taxon>Fungi</taxon>
        <taxon>Dikarya</taxon>
        <taxon>Ascomycota</taxon>
        <taxon>Pezizomycotina</taxon>
        <taxon>Dothideomycetes</taxon>
        <taxon>Dothideomycetes incertae sedis</taxon>
        <taxon>Microthyriales</taxon>
        <taxon>Microthyriaceae</taxon>
        <taxon>Microthyrium</taxon>
    </lineage>
</organism>
<dbReference type="EMBL" id="MU004240">
    <property type="protein sequence ID" value="KAF2665271.1"/>
    <property type="molecule type" value="Genomic_DNA"/>
</dbReference>
<evidence type="ECO:0000313" key="1">
    <source>
        <dbReference type="EMBL" id="KAF2665271.1"/>
    </source>
</evidence>
<name>A0A6A6U0Y4_9PEZI</name>
<reference evidence="1" key="1">
    <citation type="journal article" date="2020" name="Stud. Mycol.">
        <title>101 Dothideomycetes genomes: a test case for predicting lifestyles and emergence of pathogens.</title>
        <authorList>
            <person name="Haridas S."/>
            <person name="Albert R."/>
            <person name="Binder M."/>
            <person name="Bloem J."/>
            <person name="Labutti K."/>
            <person name="Salamov A."/>
            <person name="Andreopoulos B."/>
            <person name="Baker S."/>
            <person name="Barry K."/>
            <person name="Bills G."/>
            <person name="Bluhm B."/>
            <person name="Cannon C."/>
            <person name="Castanera R."/>
            <person name="Culley D."/>
            <person name="Daum C."/>
            <person name="Ezra D."/>
            <person name="Gonzalez J."/>
            <person name="Henrissat B."/>
            <person name="Kuo A."/>
            <person name="Liang C."/>
            <person name="Lipzen A."/>
            <person name="Lutzoni F."/>
            <person name="Magnuson J."/>
            <person name="Mondo S."/>
            <person name="Nolan M."/>
            <person name="Ohm R."/>
            <person name="Pangilinan J."/>
            <person name="Park H.-J."/>
            <person name="Ramirez L."/>
            <person name="Alfaro M."/>
            <person name="Sun H."/>
            <person name="Tritt A."/>
            <person name="Yoshinaga Y."/>
            <person name="Zwiers L.-H."/>
            <person name="Turgeon B."/>
            <person name="Goodwin S."/>
            <person name="Spatafora J."/>
            <person name="Crous P."/>
            <person name="Grigoriev I."/>
        </authorList>
    </citation>
    <scope>NUCLEOTIDE SEQUENCE</scope>
    <source>
        <strain evidence="1">CBS 115976</strain>
    </source>
</reference>
<dbReference type="Proteomes" id="UP000799302">
    <property type="component" value="Unassembled WGS sequence"/>
</dbReference>
<sequence length="107" mass="12700">MQISSKGVLKDVTTKGTEVFSNLDLLKLQIPNYAFILLREEPYIFLKNILLLNLFKEYFLTYLKNISLLKYSLTYLKNISLLKYFLTKSTYLREDIITCLKRNIITY</sequence>